<dbReference type="Gramene" id="TVU41884">
    <property type="protein sequence ID" value="TVU41884"/>
    <property type="gene ID" value="EJB05_15441"/>
</dbReference>
<dbReference type="EMBL" id="RWGY01000007">
    <property type="protein sequence ID" value="TVU41884.1"/>
    <property type="molecule type" value="Genomic_DNA"/>
</dbReference>
<evidence type="ECO:0000313" key="2">
    <source>
        <dbReference type="Proteomes" id="UP000324897"/>
    </source>
</evidence>
<reference evidence="1 2" key="1">
    <citation type="journal article" date="2019" name="Sci. Rep.">
        <title>A high-quality genome of Eragrostis curvula grass provides insights into Poaceae evolution and supports new strategies to enhance forage quality.</title>
        <authorList>
            <person name="Carballo J."/>
            <person name="Santos B.A.C.M."/>
            <person name="Zappacosta D."/>
            <person name="Garbus I."/>
            <person name="Selva J.P."/>
            <person name="Gallo C.A."/>
            <person name="Diaz A."/>
            <person name="Albertini E."/>
            <person name="Caccamo M."/>
            <person name="Echenique V."/>
        </authorList>
    </citation>
    <scope>NUCLEOTIDE SEQUENCE [LARGE SCALE GENOMIC DNA]</scope>
    <source>
        <strain evidence="2">cv. Victoria</strain>
        <tissue evidence="1">Leaf</tissue>
    </source>
</reference>
<name>A0A5J9W309_9POAL</name>
<protein>
    <submittedName>
        <fullName evidence="1">Uncharacterized protein</fullName>
    </submittedName>
</protein>
<dbReference type="AlphaFoldDB" id="A0A5J9W309"/>
<organism evidence="1 2">
    <name type="scientific">Eragrostis curvula</name>
    <name type="common">weeping love grass</name>
    <dbReference type="NCBI Taxonomy" id="38414"/>
    <lineage>
        <taxon>Eukaryota</taxon>
        <taxon>Viridiplantae</taxon>
        <taxon>Streptophyta</taxon>
        <taxon>Embryophyta</taxon>
        <taxon>Tracheophyta</taxon>
        <taxon>Spermatophyta</taxon>
        <taxon>Magnoliopsida</taxon>
        <taxon>Liliopsida</taxon>
        <taxon>Poales</taxon>
        <taxon>Poaceae</taxon>
        <taxon>PACMAD clade</taxon>
        <taxon>Chloridoideae</taxon>
        <taxon>Eragrostideae</taxon>
        <taxon>Eragrostidinae</taxon>
        <taxon>Eragrostis</taxon>
    </lineage>
</organism>
<comment type="caution">
    <text evidence="1">The sequence shown here is derived from an EMBL/GenBank/DDBJ whole genome shotgun (WGS) entry which is preliminary data.</text>
</comment>
<evidence type="ECO:0000313" key="1">
    <source>
        <dbReference type="EMBL" id="TVU41884.1"/>
    </source>
</evidence>
<sequence length="117" mass="13401">MATLKNKAADRFRTSTILRDHLKNLVPFTEEWIAVMEVTDNTSMESKDMTNWTTEALVAVQESLRYLQLLFGCLRMGNADSKPSSVLLFCCYLEAPTDLLTRFITIRLPFWSMADSL</sequence>
<dbReference type="OrthoDB" id="1931260at2759"/>
<gene>
    <name evidence="1" type="ORF">EJB05_15441</name>
</gene>
<keyword evidence="2" id="KW-1185">Reference proteome</keyword>
<accession>A0A5J9W309</accession>
<feature type="non-terminal residue" evidence="1">
    <location>
        <position position="1"/>
    </location>
</feature>
<dbReference type="Proteomes" id="UP000324897">
    <property type="component" value="Chromosome 4"/>
</dbReference>
<proteinExistence type="predicted"/>